<dbReference type="AlphaFoldDB" id="Q0UX73"/>
<feature type="compositionally biased region" description="Polar residues" evidence="1">
    <location>
        <begin position="99"/>
        <end position="110"/>
    </location>
</feature>
<dbReference type="VEuPathDB" id="FungiDB:JI435_036400"/>
<feature type="compositionally biased region" description="Low complexity" evidence="1">
    <location>
        <begin position="116"/>
        <end position="133"/>
    </location>
</feature>
<dbReference type="Proteomes" id="UP000001055">
    <property type="component" value="Unassembled WGS sequence"/>
</dbReference>
<organism evidence="2 3">
    <name type="scientific">Phaeosphaeria nodorum (strain SN15 / ATCC MYA-4574 / FGSC 10173)</name>
    <name type="common">Glume blotch fungus</name>
    <name type="synonym">Parastagonospora nodorum</name>
    <dbReference type="NCBI Taxonomy" id="321614"/>
    <lineage>
        <taxon>Eukaryota</taxon>
        <taxon>Fungi</taxon>
        <taxon>Dikarya</taxon>
        <taxon>Ascomycota</taxon>
        <taxon>Pezizomycotina</taxon>
        <taxon>Dothideomycetes</taxon>
        <taxon>Pleosporomycetidae</taxon>
        <taxon>Pleosporales</taxon>
        <taxon>Pleosporineae</taxon>
        <taxon>Phaeosphaeriaceae</taxon>
        <taxon>Parastagonospora</taxon>
    </lineage>
</organism>
<accession>Q0UX73</accession>
<dbReference type="InParanoid" id="Q0UX73"/>
<dbReference type="KEGG" id="pno:SNOG_03641"/>
<gene>
    <name evidence="2" type="ORF">SNOG_03641</name>
</gene>
<proteinExistence type="predicted"/>
<evidence type="ECO:0000313" key="2">
    <source>
        <dbReference type="EMBL" id="EAT88846.1"/>
    </source>
</evidence>
<dbReference type="HOGENOM" id="CLU_1012341_0_0_1"/>
<evidence type="ECO:0000313" key="3">
    <source>
        <dbReference type="Proteomes" id="UP000001055"/>
    </source>
</evidence>
<dbReference type="RefSeq" id="XP_001794195.1">
    <property type="nucleotide sequence ID" value="XM_001794143.1"/>
</dbReference>
<reference evidence="3" key="1">
    <citation type="journal article" date="2007" name="Plant Cell">
        <title>Dothideomycete-plant interactions illuminated by genome sequencing and EST analysis of the wheat pathogen Stagonospora nodorum.</title>
        <authorList>
            <person name="Hane J.K."/>
            <person name="Lowe R.G."/>
            <person name="Solomon P.S."/>
            <person name="Tan K.C."/>
            <person name="Schoch C.L."/>
            <person name="Spatafora J.W."/>
            <person name="Crous P.W."/>
            <person name="Kodira C."/>
            <person name="Birren B.W."/>
            <person name="Galagan J.E."/>
            <person name="Torriani S.F."/>
            <person name="McDonald B.A."/>
            <person name="Oliver R.P."/>
        </authorList>
    </citation>
    <scope>NUCLEOTIDE SEQUENCE [LARGE SCALE GENOMIC DNA]</scope>
    <source>
        <strain evidence="3">SN15 / ATCC MYA-4574 / FGSC 10173</strain>
    </source>
</reference>
<feature type="compositionally biased region" description="Polar residues" evidence="1">
    <location>
        <begin position="209"/>
        <end position="231"/>
    </location>
</feature>
<sequence>MEQSLTPPLSRPRQLEERSSPRSPLRPSPSTPYISTHQQLSRSPANRSTSDFSQSRQQNTSRPPSSRRFFSPSTPNFGFLSSSASPSSPTLQPPQAQPESVSFASPSTPSLLVPRQQQPSSTFSSPTSPNFFSVEPPFGSRSTPNLRRNLDGKKSFAEKFKGGVKSLFRRDKHKSVSKTLIGSPQGFQHISSNSPISHRTVAGPKYEHSIQNQDMSSPTQQSGPSPNNESPVNEDMALTSAAVSCLDPRLMTLTMKRCPALGPMPGAKYEFAAFR</sequence>
<feature type="compositionally biased region" description="Basic and acidic residues" evidence="1">
    <location>
        <begin position="148"/>
        <end position="161"/>
    </location>
</feature>
<dbReference type="EMBL" id="CH445329">
    <property type="protein sequence ID" value="EAT88846.1"/>
    <property type="molecule type" value="Genomic_DNA"/>
</dbReference>
<dbReference type="GeneID" id="5971058"/>
<evidence type="ECO:0000256" key="1">
    <source>
        <dbReference type="SAM" id="MobiDB-lite"/>
    </source>
</evidence>
<protein>
    <submittedName>
        <fullName evidence="2">Uncharacterized protein</fullName>
    </submittedName>
</protein>
<feature type="compositionally biased region" description="Low complexity" evidence="1">
    <location>
        <begin position="59"/>
        <end position="90"/>
    </location>
</feature>
<feature type="region of interest" description="Disordered" evidence="1">
    <location>
        <begin position="1"/>
        <end position="236"/>
    </location>
</feature>
<feature type="compositionally biased region" description="Polar residues" evidence="1">
    <location>
        <begin position="177"/>
        <end position="197"/>
    </location>
</feature>
<feature type="compositionally biased region" description="Polar residues" evidence="1">
    <location>
        <begin position="33"/>
        <end position="58"/>
    </location>
</feature>
<name>Q0UX73_PHANO</name>